<dbReference type="Proteomes" id="UP000663193">
    <property type="component" value="Chromosome 14"/>
</dbReference>
<feature type="compositionally biased region" description="Basic and acidic residues" evidence="1">
    <location>
        <begin position="223"/>
        <end position="249"/>
    </location>
</feature>
<feature type="compositionally biased region" description="Polar residues" evidence="1">
    <location>
        <begin position="199"/>
        <end position="212"/>
    </location>
</feature>
<dbReference type="OMA" id="HTNIMAT"/>
<sequence length="249" mass="28132">MTTLAVPGAATIERRPLSNHGLPRPPRVSSPNQPHRFTGRHLSIQEESSDYTSPRTPGLMSPPMSARSFGTFIDSEPSTPAYSPRMDYDWDKSSTVLLRPMSSSSEPSSPTEPVWDMIKPVEITQQASIPLRTNHKEHDAIMRDMPPPAPGPPRLASPPPRSVRRPSQPRTVIPVEVYRPPPRDNDKEESKEAEAPVEQPTSNSTAPFSKITSRMKMMLRRRSTTDKKKEKKKEKDYYDPVEDVHWSEM</sequence>
<protein>
    <submittedName>
        <fullName evidence="2">Uncharacterized protein</fullName>
    </submittedName>
</protein>
<evidence type="ECO:0000313" key="3">
    <source>
        <dbReference type="Proteomes" id="UP000663193"/>
    </source>
</evidence>
<evidence type="ECO:0000313" key="2">
    <source>
        <dbReference type="EMBL" id="QRD02734.1"/>
    </source>
</evidence>
<evidence type="ECO:0000256" key="1">
    <source>
        <dbReference type="SAM" id="MobiDB-lite"/>
    </source>
</evidence>
<reference evidence="3" key="1">
    <citation type="journal article" date="2021" name="BMC Genomics">
        <title>Chromosome-level genome assembly and manually-curated proteome of model necrotroph Parastagonospora nodorum Sn15 reveals a genome-wide trove of candidate effector homologs, and redundancy of virulence-related functions within an accessory chromosome.</title>
        <authorList>
            <person name="Bertazzoni S."/>
            <person name="Jones D.A.B."/>
            <person name="Phan H.T."/>
            <person name="Tan K.-C."/>
            <person name="Hane J.K."/>
        </authorList>
    </citation>
    <scope>NUCLEOTIDE SEQUENCE [LARGE SCALE GENOMIC DNA]</scope>
    <source>
        <strain evidence="3">SN15 / ATCC MYA-4574 / FGSC 10173)</strain>
    </source>
</reference>
<dbReference type="KEGG" id="pno:SNOG_11467"/>
<feature type="region of interest" description="Disordered" evidence="1">
    <location>
        <begin position="1"/>
        <end position="88"/>
    </location>
</feature>
<feature type="compositionally biased region" description="Pro residues" evidence="1">
    <location>
        <begin position="145"/>
        <end position="161"/>
    </location>
</feature>
<dbReference type="OrthoDB" id="3921377at2759"/>
<feature type="region of interest" description="Disordered" evidence="1">
    <location>
        <begin position="125"/>
        <end position="249"/>
    </location>
</feature>
<dbReference type="EMBL" id="CP069036">
    <property type="protein sequence ID" value="QRD02734.1"/>
    <property type="molecule type" value="Genomic_DNA"/>
</dbReference>
<gene>
    <name evidence="2" type="ORF">JI435_114670</name>
</gene>
<keyword evidence="3" id="KW-1185">Reference proteome</keyword>
<dbReference type="VEuPathDB" id="FungiDB:JI435_114670"/>
<organism evidence="2 3">
    <name type="scientific">Phaeosphaeria nodorum (strain SN15 / ATCC MYA-4574 / FGSC 10173)</name>
    <name type="common">Glume blotch fungus</name>
    <name type="synonym">Parastagonospora nodorum</name>
    <dbReference type="NCBI Taxonomy" id="321614"/>
    <lineage>
        <taxon>Eukaryota</taxon>
        <taxon>Fungi</taxon>
        <taxon>Dikarya</taxon>
        <taxon>Ascomycota</taxon>
        <taxon>Pezizomycotina</taxon>
        <taxon>Dothideomycetes</taxon>
        <taxon>Pleosporomycetidae</taxon>
        <taxon>Pleosporales</taxon>
        <taxon>Pleosporineae</taxon>
        <taxon>Phaeosphaeriaceae</taxon>
        <taxon>Parastagonospora</taxon>
    </lineage>
</organism>
<name>A0A7U2I5T2_PHANO</name>
<accession>A0A7U2I5T2</accession>
<feature type="compositionally biased region" description="Basic and acidic residues" evidence="1">
    <location>
        <begin position="181"/>
        <end position="194"/>
    </location>
</feature>
<dbReference type="RefSeq" id="XP_001801710.1">
    <property type="nucleotide sequence ID" value="XM_001801658.1"/>
</dbReference>
<dbReference type="AlphaFoldDB" id="A0A7U2I5T2"/>
<proteinExistence type="predicted"/>